<evidence type="ECO:0000259" key="3">
    <source>
        <dbReference type="Pfam" id="PF00925"/>
    </source>
</evidence>
<evidence type="ECO:0000256" key="2">
    <source>
        <dbReference type="ARBA" id="ARBA00022619"/>
    </source>
</evidence>
<protein>
    <recommendedName>
        <fullName evidence="3">GTP cyclohydrolase II domain-containing protein</fullName>
    </recommendedName>
</protein>
<dbReference type="InterPro" id="IPR032677">
    <property type="entry name" value="GTP_cyclohydro_II"/>
</dbReference>
<dbReference type="GO" id="GO:0008686">
    <property type="term" value="F:3,4-dihydroxy-2-butanone-4-phosphate synthase activity"/>
    <property type="evidence" value="ECO:0007669"/>
    <property type="project" value="TreeGrafter"/>
</dbReference>
<gene>
    <name evidence="4" type="ORF">HELGO_WM8933</name>
</gene>
<dbReference type="PANTHER" id="PTHR21327:SF38">
    <property type="entry name" value="3,4-DIHYDROXY-2-BUTANONE 4-PHOSPHATE SYNTHASE"/>
    <property type="match status" value="1"/>
</dbReference>
<dbReference type="Gene3D" id="3.40.50.10990">
    <property type="entry name" value="GTP cyclohydrolase II"/>
    <property type="match status" value="1"/>
</dbReference>
<evidence type="ECO:0000313" key="4">
    <source>
        <dbReference type="EMBL" id="CAA6819989.1"/>
    </source>
</evidence>
<dbReference type="GO" id="GO:0009231">
    <property type="term" value="P:riboflavin biosynthetic process"/>
    <property type="evidence" value="ECO:0007669"/>
    <property type="project" value="UniProtKB-UniPathway"/>
</dbReference>
<dbReference type="GO" id="GO:0005829">
    <property type="term" value="C:cytosol"/>
    <property type="evidence" value="ECO:0007669"/>
    <property type="project" value="TreeGrafter"/>
</dbReference>
<dbReference type="EMBL" id="CACVAX010000056">
    <property type="protein sequence ID" value="CAA6819989.1"/>
    <property type="molecule type" value="Genomic_DNA"/>
</dbReference>
<comment type="pathway">
    <text evidence="1">Cofactor biosynthesis; riboflavin biosynthesis.</text>
</comment>
<dbReference type="PANTHER" id="PTHR21327">
    <property type="entry name" value="GTP CYCLOHYDROLASE II-RELATED"/>
    <property type="match status" value="1"/>
</dbReference>
<proteinExistence type="predicted"/>
<dbReference type="AlphaFoldDB" id="A0A6S6TZS8"/>
<sequence length="188" mass="21719">MGLIKKITSLVYVKNEIICSKLTTILTKYGSYKSKAYKDAEQEYLVIMSQNFATLNEPIVYIHSDAQIPHVHADGVCYCNNQLEMALKMIYKSGGLLIYYSKEPRNIDGFLQEIHTRKLEVEERNIRQTKVKFDIKTDIRYPSLTFILQDMNLVKIKLITNNVKIVELVEQLGIKIIQKASSISFEYS</sequence>
<dbReference type="SUPFAM" id="SSF142695">
    <property type="entry name" value="RibA-like"/>
    <property type="match status" value="1"/>
</dbReference>
<dbReference type="InterPro" id="IPR036144">
    <property type="entry name" value="RibA-like_sf"/>
</dbReference>
<name>A0A6S6TZS8_9BACT</name>
<organism evidence="4">
    <name type="scientific">uncultured Sulfurovum sp</name>
    <dbReference type="NCBI Taxonomy" id="269237"/>
    <lineage>
        <taxon>Bacteria</taxon>
        <taxon>Pseudomonadati</taxon>
        <taxon>Campylobacterota</taxon>
        <taxon>Epsilonproteobacteria</taxon>
        <taxon>Campylobacterales</taxon>
        <taxon>Sulfurovaceae</taxon>
        <taxon>Sulfurovum</taxon>
        <taxon>environmental samples</taxon>
    </lineage>
</organism>
<reference evidence="4" key="1">
    <citation type="submission" date="2020-01" db="EMBL/GenBank/DDBJ databases">
        <authorList>
            <person name="Meier V. D."/>
            <person name="Meier V D."/>
        </authorList>
    </citation>
    <scope>NUCLEOTIDE SEQUENCE</scope>
    <source>
        <strain evidence="4">HLG_WM_MAG_04</strain>
    </source>
</reference>
<dbReference type="Pfam" id="PF00925">
    <property type="entry name" value="GTP_cyclohydro2"/>
    <property type="match status" value="1"/>
</dbReference>
<dbReference type="UniPathway" id="UPA00275"/>
<feature type="domain" description="GTP cyclohydrolase II" evidence="3">
    <location>
        <begin position="23"/>
        <end position="179"/>
    </location>
</feature>
<keyword evidence="2" id="KW-0686">Riboflavin biosynthesis</keyword>
<accession>A0A6S6TZS8</accession>
<evidence type="ECO:0000256" key="1">
    <source>
        <dbReference type="ARBA" id="ARBA00005104"/>
    </source>
</evidence>